<dbReference type="SUPFAM" id="SSF56176">
    <property type="entry name" value="FAD-binding/transporter-associated domain-like"/>
    <property type="match status" value="1"/>
</dbReference>
<evidence type="ECO:0000256" key="4">
    <source>
        <dbReference type="ARBA" id="ARBA00023002"/>
    </source>
</evidence>
<keyword evidence="2" id="KW-0285">Flavoprotein</keyword>
<feature type="domain" description="FAD-binding PCMH-type" evidence="5">
    <location>
        <begin position="32"/>
        <end position="266"/>
    </location>
</feature>
<evidence type="ECO:0000259" key="5">
    <source>
        <dbReference type="PROSITE" id="PS51387"/>
    </source>
</evidence>
<dbReference type="GO" id="GO:0008720">
    <property type="term" value="F:D-lactate dehydrogenase (NAD+) activity"/>
    <property type="evidence" value="ECO:0007669"/>
    <property type="project" value="TreeGrafter"/>
</dbReference>
<sequence length="549" mass="61279">MSLRDEIVPLMHGDVSDAPEDLEHFSRDTSIFKRRPSLVVSPKDAADLSSLVRFVHEARSHGKDISVTGRSAGTDMTGGPLTDSIVVSFTKYMNRMIEIGSDYAVAEPGLYYRDFEKATREKIGMILPSYPASRELCAIGGIVSNNSGGELTLQFGKTERYVRELEVILSDGSKAVLRPLNRAELAAKESEKSLEGSIYREMHALIESNKAVIEAAKPKVSKNSSGYALWSVYDPVADTFDLSKVIVGSQGTLALVTKAKLGLMRRKEHRAMLVVFLKNLSVLPEVVHRILKHDPESFESYDNHTFTLAVRFIPQLIKHLGFLKATLLGLSFIPEVLMVLTGGVPRLVLMAEFSEDSPGAARDRAREARHSITGLPVQTRFAFGNIDREKYWRIRHEGFNILRKTLPGLYAAPFIDDCVVDPDTYPKFLPELEALMTSHPFTFAIQGHVGNGNFHIFPLVDMTREAVHKEIIALNKQVYALVLRYGGSITGEHNDGIIRTPYVKQMFGPEMYALFEKTKRIFDPLDIFNPGKKVGGTIADIERFMMRSS</sequence>
<dbReference type="GO" id="GO:0004458">
    <property type="term" value="F:D-lactate dehydrogenase (cytochrome) activity"/>
    <property type="evidence" value="ECO:0007669"/>
    <property type="project" value="TreeGrafter"/>
</dbReference>
<dbReference type="Pfam" id="PF02913">
    <property type="entry name" value="FAD-oxidase_C"/>
    <property type="match status" value="1"/>
</dbReference>
<dbReference type="InterPro" id="IPR036318">
    <property type="entry name" value="FAD-bd_PCMH-like_sf"/>
</dbReference>
<dbReference type="Pfam" id="PF01565">
    <property type="entry name" value="FAD_binding_4"/>
    <property type="match status" value="1"/>
</dbReference>
<evidence type="ECO:0000256" key="1">
    <source>
        <dbReference type="ARBA" id="ARBA00001974"/>
    </source>
</evidence>
<dbReference type="Proteomes" id="UP000176377">
    <property type="component" value="Unassembled WGS sequence"/>
</dbReference>
<protein>
    <recommendedName>
        <fullName evidence="5">FAD-binding PCMH-type domain-containing protein</fullName>
    </recommendedName>
</protein>
<dbReference type="PANTHER" id="PTHR11748">
    <property type="entry name" value="D-LACTATE DEHYDROGENASE"/>
    <property type="match status" value="1"/>
</dbReference>
<dbReference type="Gene3D" id="3.30.465.10">
    <property type="match status" value="1"/>
</dbReference>
<dbReference type="InterPro" id="IPR016166">
    <property type="entry name" value="FAD-bd_PCMH"/>
</dbReference>
<dbReference type="SUPFAM" id="SSF55103">
    <property type="entry name" value="FAD-linked oxidases, C-terminal domain"/>
    <property type="match status" value="1"/>
</dbReference>
<dbReference type="PANTHER" id="PTHR11748:SF119">
    <property type="entry name" value="D-2-HYDROXYGLUTARATE DEHYDROGENASE"/>
    <property type="match status" value="1"/>
</dbReference>
<proteinExistence type="predicted"/>
<evidence type="ECO:0000313" key="6">
    <source>
        <dbReference type="EMBL" id="OGG60157.1"/>
    </source>
</evidence>
<comment type="cofactor">
    <cofactor evidence="1">
        <name>FAD</name>
        <dbReference type="ChEBI" id="CHEBI:57692"/>
    </cofactor>
</comment>
<comment type="caution">
    <text evidence="6">The sequence shown here is derived from an EMBL/GenBank/DDBJ whole genome shotgun (WGS) entry which is preliminary data.</text>
</comment>
<keyword evidence="3" id="KW-0274">FAD</keyword>
<dbReference type="InterPro" id="IPR004113">
    <property type="entry name" value="FAD-bd_oxidored_4_C"/>
</dbReference>
<keyword evidence="4" id="KW-0560">Oxidoreductase</keyword>
<dbReference type="Gene3D" id="1.10.45.10">
    <property type="entry name" value="Vanillyl-alcohol Oxidase, Chain A, domain 4"/>
    <property type="match status" value="1"/>
</dbReference>
<reference evidence="6 7" key="1">
    <citation type="journal article" date="2016" name="Nat. Commun.">
        <title>Thousands of microbial genomes shed light on interconnected biogeochemical processes in an aquifer system.</title>
        <authorList>
            <person name="Anantharaman K."/>
            <person name="Brown C.T."/>
            <person name="Hug L.A."/>
            <person name="Sharon I."/>
            <person name="Castelle C.J."/>
            <person name="Probst A.J."/>
            <person name="Thomas B.C."/>
            <person name="Singh A."/>
            <person name="Wilkins M.J."/>
            <person name="Karaoz U."/>
            <person name="Brodie E.L."/>
            <person name="Williams K.H."/>
            <person name="Hubbard S.S."/>
            <person name="Banfield J.F."/>
        </authorList>
    </citation>
    <scope>NUCLEOTIDE SEQUENCE [LARGE SCALE GENOMIC DNA]</scope>
</reference>
<accession>A0A1F6DFQ4</accession>
<evidence type="ECO:0000313" key="7">
    <source>
        <dbReference type="Proteomes" id="UP000176377"/>
    </source>
</evidence>
<dbReference type="InterPro" id="IPR016164">
    <property type="entry name" value="FAD-linked_Oxase-like_C"/>
</dbReference>
<gene>
    <name evidence="6" type="ORF">A2765_01140</name>
</gene>
<evidence type="ECO:0000256" key="3">
    <source>
        <dbReference type="ARBA" id="ARBA00022827"/>
    </source>
</evidence>
<evidence type="ECO:0000256" key="2">
    <source>
        <dbReference type="ARBA" id="ARBA00022630"/>
    </source>
</evidence>
<dbReference type="InterPro" id="IPR006094">
    <property type="entry name" value="Oxid_FAD_bind_N"/>
</dbReference>
<dbReference type="GO" id="GO:0071949">
    <property type="term" value="F:FAD binding"/>
    <property type="evidence" value="ECO:0007669"/>
    <property type="project" value="InterPro"/>
</dbReference>
<name>A0A1F6DFQ4_9BACT</name>
<dbReference type="PROSITE" id="PS51387">
    <property type="entry name" value="FAD_PCMH"/>
    <property type="match status" value="1"/>
</dbReference>
<organism evidence="6 7">
    <name type="scientific">Candidatus Kaiserbacteria bacterium RIFCSPHIGHO2_01_FULL_56_24</name>
    <dbReference type="NCBI Taxonomy" id="1798487"/>
    <lineage>
        <taxon>Bacteria</taxon>
        <taxon>Candidatus Kaiseribacteriota</taxon>
    </lineage>
</organism>
<dbReference type="Gene3D" id="3.30.70.2740">
    <property type="match status" value="1"/>
</dbReference>
<dbReference type="AlphaFoldDB" id="A0A1F6DFQ4"/>
<dbReference type="GO" id="GO:1903457">
    <property type="term" value="P:lactate catabolic process"/>
    <property type="evidence" value="ECO:0007669"/>
    <property type="project" value="TreeGrafter"/>
</dbReference>
<dbReference type="InterPro" id="IPR016169">
    <property type="entry name" value="FAD-bd_PCMH_sub2"/>
</dbReference>
<dbReference type="InterPro" id="IPR016171">
    <property type="entry name" value="Vanillyl_alc_oxidase_C-sub2"/>
</dbReference>
<dbReference type="EMBL" id="MFLA01000013">
    <property type="protein sequence ID" value="OGG60157.1"/>
    <property type="molecule type" value="Genomic_DNA"/>
</dbReference>